<name>V6I0S3_9LEPT</name>
<sequence length="80" mass="9672">MREFNNGSSAKCREDHSFRIAGDFLRDHSDLGVSEWRALRNINEYINIPTIRKREFFKRVFNSIFIFTHIWPKSAKNYYL</sequence>
<evidence type="ECO:0000313" key="2">
    <source>
        <dbReference type="Proteomes" id="UP000018719"/>
    </source>
</evidence>
<evidence type="ECO:0000313" key="1">
    <source>
        <dbReference type="EMBL" id="EQA38859.1"/>
    </source>
</evidence>
<dbReference type="AlphaFoldDB" id="V6I0S3"/>
<reference evidence="1 2" key="1">
    <citation type="submission" date="2013-05" db="EMBL/GenBank/DDBJ databases">
        <authorList>
            <person name="Harkins D.M."/>
            <person name="Durkin A.S."/>
            <person name="Brinkac L.M."/>
            <person name="Haft D.H."/>
            <person name="Selengut J.D."/>
            <person name="Sanka R."/>
            <person name="DePew J."/>
            <person name="Purushe J."/>
            <person name="Hartskeerl R.A."/>
            <person name="Ahmed A."/>
            <person name="van der Linden H."/>
            <person name="Goris M.G.A."/>
            <person name="Vinetz J.M."/>
            <person name="Sutton G.G."/>
            <person name="Nierman W.C."/>
            <person name="Fouts D.E."/>
        </authorList>
    </citation>
    <scope>NUCLEOTIDE SEQUENCE [LARGE SCALE GENOMIC DNA]</scope>
    <source>
        <strain evidence="1 2">10</strain>
    </source>
</reference>
<comment type="caution">
    <text evidence="1">The sequence shown here is derived from an EMBL/GenBank/DDBJ whole genome shotgun (WGS) entry which is preliminary data.</text>
</comment>
<gene>
    <name evidence="1" type="ORF">LEP1GSC047_0612</name>
</gene>
<accession>V6I0S3</accession>
<organism evidence="1 2">
    <name type="scientific">Leptospira inadai serovar Lyme str. 10</name>
    <dbReference type="NCBI Taxonomy" id="1049790"/>
    <lineage>
        <taxon>Bacteria</taxon>
        <taxon>Pseudomonadati</taxon>
        <taxon>Spirochaetota</taxon>
        <taxon>Spirochaetia</taxon>
        <taxon>Leptospirales</taxon>
        <taxon>Leptospiraceae</taxon>
        <taxon>Leptospira</taxon>
    </lineage>
</organism>
<dbReference type="Proteomes" id="UP000018719">
    <property type="component" value="Unassembled WGS sequence"/>
</dbReference>
<protein>
    <submittedName>
        <fullName evidence="1">Uncharacterized protein</fullName>
    </submittedName>
</protein>
<dbReference type="EMBL" id="AHMM02000004">
    <property type="protein sequence ID" value="EQA38859.1"/>
    <property type="molecule type" value="Genomic_DNA"/>
</dbReference>
<proteinExistence type="predicted"/>